<keyword evidence="2" id="KW-1185">Reference proteome</keyword>
<name>A0ABV6AUR6_9DEIO</name>
<proteinExistence type="predicted"/>
<dbReference type="EMBL" id="JBHLYR010000013">
    <property type="protein sequence ID" value="MFB9991248.1"/>
    <property type="molecule type" value="Genomic_DNA"/>
</dbReference>
<dbReference type="InterPro" id="IPR036614">
    <property type="entry name" value="RusA-like_sf"/>
</dbReference>
<dbReference type="RefSeq" id="WP_380005986.1">
    <property type="nucleotide sequence ID" value="NZ_JBHLYR010000013.1"/>
</dbReference>
<dbReference type="Pfam" id="PF05866">
    <property type="entry name" value="RusA"/>
    <property type="match status" value="1"/>
</dbReference>
<gene>
    <name evidence="1" type="ORF">ACFFLM_04545</name>
</gene>
<dbReference type="InterPro" id="IPR008822">
    <property type="entry name" value="Endonuclease_RusA-like"/>
</dbReference>
<dbReference type="Proteomes" id="UP001589733">
    <property type="component" value="Unassembled WGS sequence"/>
</dbReference>
<evidence type="ECO:0000313" key="2">
    <source>
        <dbReference type="Proteomes" id="UP001589733"/>
    </source>
</evidence>
<sequence length="232" mass="25218">MSTPADQVWRGRFPSLIHVERYLATIADLDVRAKTRLKLGLGMAPDPSEAVFMPAPQPTPRTRASQSPDVHTFLGTLEGGALLFALPWPPSLNSIWRATVVTGKEGKPQARVLLSREGRAYRRAVRESLNAYRTHAPFKTPPGARLTLTLTAHPPDRRTRDLSNIPKALEDALTHAGVWADDSLIDELTVRRAPVLPGGRVVVQITPLTETLFPANSGSTPCGLVELTGETA</sequence>
<protein>
    <submittedName>
        <fullName evidence="1">RusA family crossover junction endodeoxyribonuclease</fullName>
    </submittedName>
</protein>
<evidence type="ECO:0000313" key="1">
    <source>
        <dbReference type="EMBL" id="MFB9991248.1"/>
    </source>
</evidence>
<dbReference type="SUPFAM" id="SSF103084">
    <property type="entry name" value="Holliday junction resolvase RusA"/>
    <property type="match status" value="1"/>
</dbReference>
<comment type="caution">
    <text evidence="1">The sequence shown here is derived from an EMBL/GenBank/DDBJ whole genome shotgun (WGS) entry which is preliminary data.</text>
</comment>
<accession>A0ABV6AUR6</accession>
<organism evidence="1 2">
    <name type="scientific">Deinococcus oregonensis</name>
    <dbReference type="NCBI Taxonomy" id="1805970"/>
    <lineage>
        <taxon>Bacteria</taxon>
        <taxon>Thermotogati</taxon>
        <taxon>Deinococcota</taxon>
        <taxon>Deinococci</taxon>
        <taxon>Deinococcales</taxon>
        <taxon>Deinococcaceae</taxon>
        <taxon>Deinococcus</taxon>
    </lineage>
</organism>
<dbReference type="Gene3D" id="3.30.1330.70">
    <property type="entry name" value="Holliday junction resolvase RusA"/>
    <property type="match status" value="1"/>
</dbReference>
<reference evidence="1 2" key="1">
    <citation type="submission" date="2024-09" db="EMBL/GenBank/DDBJ databases">
        <authorList>
            <person name="Sun Q."/>
            <person name="Mori K."/>
        </authorList>
    </citation>
    <scope>NUCLEOTIDE SEQUENCE [LARGE SCALE GENOMIC DNA]</scope>
    <source>
        <strain evidence="1 2">JCM 13503</strain>
    </source>
</reference>